<feature type="domain" description="MATH" evidence="1">
    <location>
        <begin position="164"/>
        <end position="279"/>
    </location>
</feature>
<sequence>MKELAVPGADLPNIRQWATAYSLEGVQRYINLLVQTMGHESLPCYEEIIKSASAEQICQILDQGMVADGNSVWEALSSHWLPQPQSQVSQVLLHIQLNQMEVNSLDEVVETIRSWDVSTSAAAVQQAKIALGCYTARKLIFMPASDKVDGWSGRADGCMLPAPSRTFVWRIWPWSQLSNKKVLWSPMLRYAAGSTMWQLTLRTDGAKDHLSLYLRLAFKRDGEYHAAFQLSAGSSPDHCKSTDNNFTKSGDKWGFKNFMLKSKAEDLTVDDTLSILAMLD</sequence>
<dbReference type="AlphaFoldDB" id="A0AAW1SB00"/>
<dbReference type="CDD" id="cd00121">
    <property type="entry name" value="MATH"/>
    <property type="match status" value="1"/>
</dbReference>
<dbReference type="PROSITE" id="PS50144">
    <property type="entry name" value="MATH"/>
    <property type="match status" value="1"/>
</dbReference>
<organism evidence="2 3">
    <name type="scientific">Apatococcus lobatus</name>
    <dbReference type="NCBI Taxonomy" id="904363"/>
    <lineage>
        <taxon>Eukaryota</taxon>
        <taxon>Viridiplantae</taxon>
        <taxon>Chlorophyta</taxon>
        <taxon>core chlorophytes</taxon>
        <taxon>Trebouxiophyceae</taxon>
        <taxon>Chlorellales</taxon>
        <taxon>Chlorellaceae</taxon>
        <taxon>Apatococcus</taxon>
    </lineage>
</organism>
<dbReference type="SUPFAM" id="SSF49599">
    <property type="entry name" value="TRAF domain-like"/>
    <property type="match status" value="1"/>
</dbReference>
<name>A0AAW1SB00_9CHLO</name>
<evidence type="ECO:0000313" key="2">
    <source>
        <dbReference type="EMBL" id="KAK9843094.1"/>
    </source>
</evidence>
<evidence type="ECO:0000259" key="1">
    <source>
        <dbReference type="PROSITE" id="PS50144"/>
    </source>
</evidence>
<protein>
    <recommendedName>
        <fullName evidence="1">MATH domain-containing protein</fullName>
    </recommendedName>
</protein>
<dbReference type="Gene3D" id="2.60.210.10">
    <property type="entry name" value="Apoptosis, Tumor Necrosis Factor Receptor Associated Protein 2, Chain A"/>
    <property type="match status" value="1"/>
</dbReference>
<accession>A0AAW1SB00</accession>
<gene>
    <name evidence="2" type="ORF">WJX74_006884</name>
</gene>
<dbReference type="InterPro" id="IPR002083">
    <property type="entry name" value="MATH/TRAF_dom"/>
</dbReference>
<reference evidence="2 3" key="1">
    <citation type="journal article" date="2024" name="Nat. Commun.">
        <title>Phylogenomics reveals the evolutionary origins of lichenization in chlorophyte algae.</title>
        <authorList>
            <person name="Puginier C."/>
            <person name="Libourel C."/>
            <person name="Otte J."/>
            <person name="Skaloud P."/>
            <person name="Haon M."/>
            <person name="Grisel S."/>
            <person name="Petersen M."/>
            <person name="Berrin J.G."/>
            <person name="Delaux P.M."/>
            <person name="Dal Grande F."/>
            <person name="Keller J."/>
        </authorList>
    </citation>
    <scope>NUCLEOTIDE SEQUENCE [LARGE SCALE GENOMIC DNA]</scope>
    <source>
        <strain evidence="2 3">SAG 2145</strain>
    </source>
</reference>
<comment type="caution">
    <text evidence="2">The sequence shown here is derived from an EMBL/GenBank/DDBJ whole genome shotgun (WGS) entry which is preliminary data.</text>
</comment>
<evidence type="ECO:0000313" key="3">
    <source>
        <dbReference type="Proteomes" id="UP001438707"/>
    </source>
</evidence>
<proteinExistence type="predicted"/>
<dbReference type="Pfam" id="PF22486">
    <property type="entry name" value="MATH_2"/>
    <property type="match status" value="1"/>
</dbReference>
<dbReference type="InterPro" id="IPR008974">
    <property type="entry name" value="TRAF-like"/>
</dbReference>
<dbReference type="EMBL" id="JALJOS010000002">
    <property type="protein sequence ID" value="KAK9843094.1"/>
    <property type="molecule type" value="Genomic_DNA"/>
</dbReference>
<keyword evidence="3" id="KW-1185">Reference proteome</keyword>
<dbReference type="Proteomes" id="UP001438707">
    <property type="component" value="Unassembled WGS sequence"/>
</dbReference>